<proteinExistence type="predicted"/>
<dbReference type="AlphaFoldDB" id="A0A9W6ZYG0"/>
<feature type="compositionally biased region" description="Polar residues" evidence="1">
    <location>
        <begin position="408"/>
        <end position="419"/>
    </location>
</feature>
<evidence type="ECO:0000313" key="3">
    <source>
        <dbReference type="Proteomes" id="UP001162640"/>
    </source>
</evidence>
<gene>
    <name evidence="2" type="ORF">TL16_g02867</name>
</gene>
<comment type="caution">
    <text evidence="2">The sequence shown here is derived from an EMBL/GenBank/DDBJ whole genome shotgun (WGS) entry which is preliminary data.</text>
</comment>
<feature type="compositionally biased region" description="Low complexity" evidence="1">
    <location>
        <begin position="229"/>
        <end position="245"/>
    </location>
</feature>
<evidence type="ECO:0000313" key="2">
    <source>
        <dbReference type="EMBL" id="GMH59632.1"/>
    </source>
</evidence>
<feature type="compositionally biased region" description="Basic and acidic residues" evidence="1">
    <location>
        <begin position="354"/>
        <end position="366"/>
    </location>
</feature>
<evidence type="ECO:0000256" key="1">
    <source>
        <dbReference type="SAM" id="MobiDB-lite"/>
    </source>
</evidence>
<dbReference type="Gene3D" id="1.25.10.10">
    <property type="entry name" value="Leucine-rich Repeat Variant"/>
    <property type="match status" value="1"/>
</dbReference>
<protein>
    <recommendedName>
        <fullName evidence="4">CLASP N-terminal domain-containing protein</fullName>
    </recommendedName>
</protein>
<reference evidence="3" key="1">
    <citation type="journal article" date="2023" name="Commun. Biol.">
        <title>Genome analysis of Parmales, the sister group of diatoms, reveals the evolutionary specialization of diatoms from phago-mixotrophs to photoautotrophs.</title>
        <authorList>
            <person name="Ban H."/>
            <person name="Sato S."/>
            <person name="Yoshikawa S."/>
            <person name="Yamada K."/>
            <person name="Nakamura Y."/>
            <person name="Ichinomiya M."/>
            <person name="Sato N."/>
            <person name="Blanc-Mathieu R."/>
            <person name="Endo H."/>
            <person name="Kuwata A."/>
            <person name="Ogata H."/>
        </authorList>
    </citation>
    <scope>NUCLEOTIDE SEQUENCE [LARGE SCALE GENOMIC DNA]</scope>
</reference>
<name>A0A9W6ZYG0_9STRA</name>
<organism evidence="2 3">
    <name type="scientific">Triparma laevis f. inornata</name>
    <dbReference type="NCBI Taxonomy" id="1714386"/>
    <lineage>
        <taxon>Eukaryota</taxon>
        <taxon>Sar</taxon>
        <taxon>Stramenopiles</taxon>
        <taxon>Ochrophyta</taxon>
        <taxon>Bolidophyceae</taxon>
        <taxon>Parmales</taxon>
        <taxon>Triparmaceae</taxon>
        <taxon>Triparma</taxon>
    </lineage>
</organism>
<feature type="region of interest" description="Disordered" evidence="1">
    <location>
        <begin position="306"/>
        <end position="445"/>
    </location>
</feature>
<dbReference type="InterPro" id="IPR016024">
    <property type="entry name" value="ARM-type_fold"/>
</dbReference>
<dbReference type="EMBL" id="BLQM01000073">
    <property type="protein sequence ID" value="GMH59632.1"/>
    <property type="molecule type" value="Genomic_DNA"/>
</dbReference>
<accession>A0A9W6ZYG0</accession>
<dbReference type="Proteomes" id="UP001162640">
    <property type="component" value="Unassembled WGS sequence"/>
</dbReference>
<dbReference type="InterPro" id="IPR011989">
    <property type="entry name" value="ARM-like"/>
</dbReference>
<feature type="region of interest" description="Disordered" evidence="1">
    <location>
        <begin position="214"/>
        <end position="259"/>
    </location>
</feature>
<dbReference type="PROSITE" id="PS50096">
    <property type="entry name" value="IQ"/>
    <property type="match status" value="1"/>
</dbReference>
<dbReference type="SUPFAM" id="SSF48371">
    <property type="entry name" value="ARM repeat"/>
    <property type="match status" value="1"/>
</dbReference>
<evidence type="ECO:0008006" key="4">
    <source>
        <dbReference type="Google" id="ProtNLM"/>
    </source>
</evidence>
<sequence>MHRRPSSSNRGEERTPFTVFAEKFEVIAAKKDDWKAKLKLLDTLPTSLSSHSLTPLTIPFQTLLLDPRSTLVKHAFTSFISLCLSNPGSCGKFLDGLTGVMVGLFCQTVKVIQHLCLKALLQLCPILPSTSISQICTSASSVPQKSGRVLCFTVLLHVPLHSKLKGVICNAVRRGCADPAQQVRMEGRKVLKRLDGEGWRVEVDERVRQILQKEKGRSEGARGEGGGVVVKSPARPAAVSSSSPKRQGRSEEVNSSSDLHVDVQHSAAEQIQSSIRGVLARKSLGRSKLKQGLVFNEIKERRQSCAHVLPKPLTPDRNSTGEGFESSPVSKKEEEGKEGNGFNFMRESIGQRRQSKEKQKEVKEVGCSKARISGSLKRGSGTAGGVKKKDPANKEVQAAPVARPSKPPSNTIVKNSSKSSLKKCGGGVGGDECRGEGGKGGKGGKAHKFILAHKISLDETMLTLKEEMNVLKGHETMSEEDYLKAARVCLEQRSDILKGLMEKLDFDLEQRLKS</sequence>